<reference evidence="2 3" key="1">
    <citation type="journal article" date="2015" name="Genome Biol. Evol.">
        <title>The genome of winter moth (Operophtera brumata) provides a genomic perspective on sexual dimorphism and phenology.</title>
        <authorList>
            <person name="Derks M.F."/>
            <person name="Smit S."/>
            <person name="Salis L."/>
            <person name="Schijlen E."/>
            <person name="Bossers A."/>
            <person name="Mateman C."/>
            <person name="Pijl A.S."/>
            <person name="de Ridder D."/>
            <person name="Groenen M.A."/>
            <person name="Visser M.E."/>
            <person name="Megens H.J."/>
        </authorList>
    </citation>
    <scope>NUCLEOTIDE SEQUENCE [LARGE SCALE GENOMIC DNA]</scope>
    <source>
        <strain evidence="2">WM2013NL</strain>
        <tissue evidence="2">Head and thorax</tissue>
    </source>
</reference>
<accession>A0A0L7LCC6</accession>
<dbReference type="Proteomes" id="UP000037510">
    <property type="component" value="Unassembled WGS sequence"/>
</dbReference>
<feature type="region of interest" description="Disordered" evidence="1">
    <location>
        <begin position="1"/>
        <end position="25"/>
    </location>
</feature>
<dbReference type="AlphaFoldDB" id="A0A0L7LCC6"/>
<dbReference type="InterPro" id="IPR018170">
    <property type="entry name" value="Aldo/ket_reductase_CS"/>
</dbReference>
<sequence>RKLTPAKEVHPARFHKQDTAEQKQPEGLTAELQEKIAELSNAKLKYGRILDIPRIELANGMKMPLLAIGTALVNLGYRAIDTAYIYGNEKAIGEAIKAKISDGTYSEFDYLDAWFGMEALGPRVRAMGVSNFNSTQIRRVLDRARVKPVVNQ</sequence>
<dbReference type="Gene3D" id="3.20.20.100">
    <property type="entry name" value="NADP-dependent oxidoreductase domain"/>
    <property type="match status" value="2"/>
</dbReference>
<name>A0A0L7LCC6_OPEBR</name>
<comment type="caution">
    <text evidence="2">The sequence shown here is derived from an EMBL/GenBank/DDBJ whole genome shotgun (WGS) entry which is preliminary data.</text>
</comment>
<dbReference type="PROSITE" id="PS00062">
    <property type="entry name" value="ALDOKETO_REDUCTASE_2"/>
    <property type="match status" value="1"/>
</dbReference>
<dbReference type="SUPFAM" id="SSF51430">
    <property type="entry name" value="NAD(P)-linked oxidoreductase"/>
    <property type="match status" value="1"/>
</dbReference>
<evidence type="ECO:0000313" key="3">
    <source>
        <dbReference type="Proteomes" id="UP000037510"/>
    </source>
</evidence>
<evidence type="ECO:0000313" key="2">
    <source>
        <dbReference type="EMBL" id="KOB73059.1"/>
    </source>
</evidence>
<dbReference type="PROSITE" id="PS00798">
    <property type="entry name" value="ALDOKETO_REDUCTASE_1"/>
    <property type="match status" value="1"/>
</dbReference>
<feature type="non-terminal residue" evidence="2">
    <location>
        <position position="1"/>
    </location>
</feature>
<dbReference type="STRING" id="104452.A0A0L7LCC6"/>
<dbReference type="InterPro" id="IPR020471">
    <property type="entry name" value="AKR"/>
</dbReference>
<dbReference type="PANTHER" id="PTHR11732">
    <property type="entry name" value="ALDO/KETO REDUCTASE"/>
    <property type="match status" value="1"/>
</dbReference>
<feature type="non-terminal residue" evidence="2">
    <location>
        <position position="152"/>
    </location>
</feature>
<evidence type="ECO:0000256" key="1">
    <source>
        <dbReference type="SAM" id="MobiDB-lite"/>
    </source>
</evidence>
<organism evidence="2 3">
    <name type="scientific">Operophtera brumata</name>
    <name type="common">Winter moth</name>
    <name type="synonym">Phalaena brumata</name>
    <dbReference type="NCBI Taxonomy" id="104452"/>
    <lineage>
        <taxon>Eukaryota</taxon>
        <taxon>Metazoa</taxon>
        <taxon>Ecdysozoa</taxon>
        <taxon>Arthropoda</taxon>
        <taxon>Hexapoda</taxon>
        <taxon>Insecta</taxon>
        <taxon>Pterygota</taxon>
        <taxon>Neoptera</taxon>
        <taxon>Endopterygota</taxon>
        <taxon>Lepidoptera</taxon>
        <taxon>Glossata</taxon>
        <taxon>Ditrysia</taxon>
        <taxon>Geometroidea</taxon>
        <taxon>Geometridae</taxon>
        <taxon>Larentiinae</taxon>
        <taxon>Operophtera</taxon>
    </lineage>
</organism>
<dbReference type="InterPro" id="IPR036812">
    <property type="entry name" value="NAD(P)_OxRdtase_dom_sf"/>
</dbReference>
<gene>
    <name evidence="2" type="ORF">OBRU01_11576</name>
</gene>
<evidence type="ECO:0008006" key="4">
    <source>
        <dbReference type="Google" id="ProtNLM"/>
    </source>
</evidence>
<dbReference type="EMBL" id="JTDY01001729">
    <property type="protein sequence ID" value="KOB73059.1"/>
    <property type="molecule type" value="Genomic_DNA"/>
</dbReference>
<protein>
    <recommendedName>
        <fullName evidence="4">Aldo-keto reductase</fullName>
    </recommendedName>
</protein>
<dbReference type="GO" id="GO:0016491">
    <property type="term" value="F:oxidoreductase activity"/>
    <property type="evidence" value="ECO:0007669"/>
    <property type="project" value="InterPro"/>
</dbReference>
<feature type="compositionally biased region" description="Basic and acidic residues" evidence="1">
    <location>
        <begin position="1"/>
        <end position="24"/>
    </location>
</feature>
<keyword evidence="3" id="KW-1185">Reference proteome</keyword>
<proteinExistence type="predicted"/>